<dbReference type="Pfam" id="PF03450">
    <property type="entry name" value="CO_deh_flav_C"/>
    <property type="match status" value="1"/>
</dbReference>
<name>A0ABY4DR72_9NEIS</name>
<evidence type="ECO:0000256" key="4">
    <source>
        <dbReference type="ARBA" id="ARBA00023002"/>
    </source>
</evidence>
<dbReference type="InterPro" id="IPR002346">
    <property type="entry name" value="Mopterin_DH_FAD-bd"/>
</dbReference>
<dbReference type="Proteomes" id="UP000829817">
    <property type="component" value="Chromosome"/>
</dbReference>
<dbReference type="InterPro" id="IPR036884">
    <property type="entry name" value="2Fe-2S-bd_dom_sf"/>
</dbReference>
<dbReference type="InterPro" id="IPR016169">
    <property type="entry name" value="FAD-bd_PCMH_sub2"/>
</dbReference>
<dbReference type="SUPFAM" id="SSF55447">
    <property type="entry name" value="CO dehydrogenase flavoprotein C-terminal domain-like"/>
    <property type="match status" value="1"/>
</dbReference>
<dbReference type="Gene3D" id="3.30.43.10">
    <property type="entry name" value="Uridine Diphospho-n-acetylenolpyruvylglucosamine Reductase, domain 2"/>
    <property type="match status" value="1"/>
</dbReference>
<dbReference type="InterPro" id="IPR014307">
    <property type="entry name" value="Xanthine_DH_ssu"/>
</dbReference>
<dbReference type="InterPro" id="IPR002888">
    <property type="entry name" value="2Fe-2S-bd"/>
</dbReference>
<dbReference type="PIRSF" id="PIRSF036557">
    <property type="entry name" value="XdhA_RC"/>
    <property type="match status" value="1"/>
</dbReference>
<dbReference type="InterPro" id="IPR001041">
    <property type="entry name" value="2Fe-2S_ferredoxin-type"/>
</dbReference>
<evidence type="ECO:0000256" key="5">
    <source>
        <dbReference type="ARBA" id="ARBA00023004"/>
    </source>
</evidence>
<dbReference type="GO" id="GO:0004854">
    <property type="term" value="F:xanthine dehydrogenase activity"/>
    <property type="evidence" value="ECO:0007669"/>
    <property type="project" value="UniProtKB-EC"/>
</dbReference>
<dbReference type="Pfam" id="PF00111">
    <property type="entry name" value="Fer2"/>
    <property type="match status" value="1"/>
</dbReference>
<dbReference type="RefSeq" id="WP_244784288.1">
    <property type="nucleotide sequence ID" value="NZ_CP091508.1"/>
</dbReference>
<keyword evidence="2" id="KW-0479">Metal-binding</keyword>
<dbReference type="InterPro" id="IPR016166">
    <property type="entry name" value="FAD-bd_PCMH"/>
</dbReference>
<dbReference type="PROSITE" id="PS51085">
    <property type="entry name" value="2FE2S_FER_2"/>
    <property type="match status" value="1"/>
</dbReference>
<dbReference type="InterPro" id="IPR012175">
    <property type="entry name" value="Xanth_DH_ssu_bac"/>
</dbReference>
<dbReference type="Gene3D" id="1.10.150.120">
    <property type="entry name" value="[2Fe-2S]-binding domain"/>
    <property type="match status" value="1"/>
</dbReference>
<dbReference type="InterPro" id="IPR012675">
    <property type="entry name" value="Beta-grasp_dom_sf"/>
</dbReference>
<dbReference type="Gene3D" id="3.10.20.30">
    <property type="match status" value="1"/>
</dbReference>
<dbReference type="Pfam" id="PF00941">
    <property type="entry name" value="FAD_binding_5"/>
    <property type="match status" value="1"/>
</dbReference>
<evidence type="ECO:0000256" key="1">
    <source>
        <dbReference type="ARBA" id="ARBA00022630"/>
    </source>
</evidence>
<dbReference type="NCBIfam" id="TIGR02963">
    <property type="entry name" value="xanthine_xdhA"/>
    <property type="match status" value="1"/>
</dbReference>
<protein>
    <submittedName>
        <fullName evidence="8">Xanthine dehydrogenase small subunit</fullName>
        <ecNumber evidence="8">1.17.1.4</ecNumber>
    </submittedName>
</protein>
<dbReference type="InterPro" id="IPR005107">
    <property type="entry name" value="CO_DH_flav_C"/>
</dbReference>
<dbReference type="InterPro" id="IPR036318">
    <property type="entry name" value="FAD-bd_PCMH-like_sf"/>
</dbReference>
<dbReference type="CDD" id="cd00207">
    <property type="entry name" value="fer2"/>
    <property type="match status" value="1"/>
</dbReference>
<keyword evidence="4 8" id="KW-0560">Oxidoreductase</keyword>
<keyword evidence="5" id="KW-0408">Iron</keyword>
<dbReference type="EC" id="1.17.1.4" evidence="8"/>
<evidence type="ECO:0000259" key="6">
    <source>
        <dbReference type="PROSITE" id="PS51085"/>
    </source>
</evidence>
<dbReference type="SMART" id="SM01092">
    <property type="entry name" value="CO_deh_flav_C"/>
    <property type="match status" value="1"/>
</dbReference>
<dbReference type="PROSITE" id="PS00197">
    <property type="entry name" value="2FE2S_FER_1"/>
    <property type="match status" value="1"/>
</dbReference>
<dbReference type="SUPFAM" id="SSF47741">
    <property type="entry name" value="CO dehydrogenase ISP C-domain like"/>
    <property type="match status" value="1"/>
</dbReference>
<gene>
    <name evidence="8" type="primary">xdhA</name>
    <name evidence="8" type="ORF">LVJ83_09625</name>
</gene>
<proteinExistence type="predicted"/>
<reference evidence="8 9" key="1">
    <citation type="journal article" date="2022" name="Res Sq">
        <title>Evolution of multicellular longitudinally dividing oral cavity symbionts (Neisseriaceae).</title>
        <authorList>
            <person name="Nyongesa S."/>
            <person name="Weber P."/>
            <person name="Bernet E."/>
            <person name="Pullido F."/>
            <person name="Nieckarz M."/>
            <person name="Delaby M."/>
            <person name="Nieves C."/>
            <person name="Viehboeck T."/>
            <person name="Krause N."/>
            <person name="Rivera-Millot A."/>
            <person name="Nakamura A."/>
            <person name="Vischer N."/>
            <person name="VanNieuwenhze M."/>
            <person name="Brun Y."/>
            <person name="Cava F."/>
            <person name="Bulgheresi S."/>
            <person name="Veyrier F."/>
        </authorList>
    </citation>
    <scope>NUCLEOTIDE SEQUENCE [LARGE SCALE GENOMIC DNA]</scope>
    <source>
        <strain evidence="8 9">CCUG 63373m</strain>
    </source>
</reference>
<dbReference type="PANTHER" id="PTHR45444">
    <property type="entry name" value="XANTHINE DEHYDROGENASE"/>
    <property type="match status" value="1"/>
</dbReference>
<organism evidence="8 9">
    <name type="scientific">Uruburuella testudinis</name>
    <dbReference type="NCBI Taxonomy" id="1282863"/>
    <lineage>
        <taxon>Bacteria</taxon>
        <taxon>Pseudomonadati</taxon>
        <taxon>Pseudomonadota</taxon>
        <taxon>Betaproteobacteria</taxon>
        <taxon>Neisseriales</taxon>
        <taxon>Neisseriaceae</taxon>
        <taxon>Uruburuella</taxon>
    </lineage>
</organism>
<feature type="domain" description="2Fe-2S ferredoxin-type" evidence="6">
    <location>
        <begin position="1"/>
        <end position="86"/>
    </location>
</feature>
<dbReference type="PANTHER" id="PTHR45444:SF3">
    <property type="entry name" value="XANTHINE DEHYDROGENASE"/>
    <property type="match status" value="1"/>
</dbReference>
<dbReference type="InterPro" id="IPR006058">
    <property type="entry name" value="2Fe2S_fd_BS"/>
</dbReference>
<keyword evidence="9" id="KW-1185">Reference proteome</keyword>
<dbReference type="InterPro" id="IPR036683">
    <property type="entry name" value="CO_DH_flav_C_dom_sf"/>
</dbReference>
<dbReference type="PROSITE" id="PS51387">
    <property type="entry name" value="FAD_PCMH"/>
    <property type="match status" value="1"/>
</dbReference>
<sequence length="475" mass="51302">MIQINLNGRWQQIDRIDPNTTLLHYLRHHAALTDSKEGCAGGDCGACSVLLGQQQADGSIRYRHINSCIALLAQAHNGYIVTASALATLHDSDGLHPAQRALVEQHGSQCGFCTPGFAVALAALYENHSGRAADKAQVHTAISGNLCRCTGYRPIVEAGLSMHQYAAHAGQTATPAPPPAADCAELSHNGRTLLIPQNEAQLQQALRRYPDAVLWAGGTDLGLTLTQQFKQYDTIICLHQVAELLQTASNKHSIDIGAAVCYQDAETLLHEHFPAFGALMHRFASQPIRHLGTIGGNIANASPIGDTPPVLLALEAEVEIVEVLSDGRRHHTIALADFFLDYKQTRLPKAAYIRNIRIPQLQAGEALHVYKVSKRPEDDISAVLFAAKMRIISGRIQAARIAYGGMAAIPKLAVRTAAALVDKPFEIENLQQAANHLPDEFSPMSDVRAGAAYRMQVAQNLLLKPLLANETAEAV</sequence>
<evidence type="ECO:0000259" key="7">
    <source>
        <dbReference type="PROSITE" id="PS51387"/>
    </source>
</evidence>
<dbReference type="InterPro" id="IPR036010">
    <property type="entry name" value="2Fe-2S_ferredoxin-like_sf"/>
</dbReference>
<dbReference type="EMBL" id="CP091508">
    <property type="protein sequence ID" value="UOO81224.1"/>
    <property type="molecule type" value="Genomic_DNA"/>
</dbReference>
<feature type="domain" description="FAD-binding PCMH-type" evidence="7">
    <location>
        <begin position="186"/>
        <end position="363"/>
    </location>
</feature>
<keyword evidence="1" id="KW-0285">Flavoprotein</keyword>
<dbReference type="Gene3D" id="3.30.390.50">
    <property type="entry name" value="CO dehydrogenase flavoprotein, C-terminal domain"/>
    <property type="match status" value="1"/>
</dbReference>
<evidence type="ECO:0000256" key="3">
    <source>
        <dbReference type="ARBA" id="ARBA00022827"/>
    </source>
</evidence>
<dbReference type="SUPFAM" id="SSF56176">
    <property type="entry name" value="FAD-binding/transporter-associated domain-like"/>
    <property type="match status" value="1"/>
</dbReference>
<dbReference type="Pfam" id="PF01799">
    <property type="entry name" value="Fer2_2"/>
    <property type="match status" value="1"/>
</dbReference>
<keyword evidence="3" id="KW-0274">FAD</keyword>
<dbReference type="SUPFAM" id="SSF54292">
    <property type="entry name" value="2Fe-2S ferredoxin-like"/>
    <property type="match status" value="1"/>
</dbReference>
<evidence type="ECO:0000313" key="9">
    <source>
        <dbReference type="Proteomes" id="UP000829817"/>
    </source>
</evidence>
<accession>A0ABY4DR72</accession>
<evidence type="ECO:0000256" key="2">
    <source>
        <dbReference type="ARBA" id="ARBA00022723"/>
    </source>
</evidence>
<evidence type="ECO:0000313" key="8">
    <source>
        <dbReference type="EMBL" id="UOO81224.1"/>
    </source>
</evidence>
<dbReference type="InterPro" id="IPR016208">
    <property type="entry name" value="Ald_Oxase/xanthine_DH-like"/>
</dbReference>
<dbReference type="Gene3D" id="3.30.465.10">
    <property type="match status" value="1"/>
</dbReference>
<dbReference type="InterPro" id="IPR016167">
    <property type="entry name" value="FAD-bd_PCMH_sub1"/>
</dbReference>